<accession>A0ABP0SKF2</accession>
<dbReference type="EMBL" id="CAXAMM010044040">
    <property type="protein sequence ID" value="CAK9112867.1"/>
    <property type="molecule type" value="Genomic_DNA"/>
</dbReference>
<sequence length="233" mass="25942">MIIDLDLFCGLGDLYCSSSCVKEDQQTHVVEEHRPQKGRTSGTGPGYHSCLLQDEGLPPLILDDPGTPEPSDYWLHPCDCAPPAWSTGAPVNAEKFEEQPAESQNDYIPSPFIIVSGQFVCPSRQLLPKIGIQFQTEEELLEPSDCEARCRDHSDCQFFWSGAQHGAATCRLFQGCDTLVREFSLEGELKALPRQRACRVADAELCWATSLRRSFLTMAFRSGGPDEPPVHRR</sequence>
<evidence type="ECO:0000313" key="2">
    <source>
        <dbReference type="Proteomes" id="UP001642464"/>
    </source>
</evidence>
<dbReference type="Proteomes" id="UP001642464">
    <property type="component" value="Unassembled WGS sequence"/>
</dbReference>
<reference evidence="1 2" key="1">
    <citation type="submission" date="2024-02" db="EMBL/GenBank/DDBJ databases">
        <authorList>
            <person name="Chen Y."/>
            <person name="Shah S."/>
            <person name="Dougan E. K."/>
            <person name="Thang M."/>
            <person name="Chan C."/>
        </authorList>
    </citation>
    <scope>NUCLEOTIDE SEQUENCE [LARGE SCALE GENOMIC DNA]</scope>
</reference>
<proteinExistence type="predicted"/>
<evidence type="ECO:0008006" key="3">
    <source>
        <dbReference type="Google" id="ProtNLM"/>
    </source>
</evidence>
<keyword evidence="2" id="KW-1185">Reference proteome</keyword>
<gene>
    <name evidence="1" type="ORF">SCF082_LOCUS52329</name>
</gene>
<evidence type="ECO:0000313" key="1">
    <source>
        <dbReference type="EMBL" id="CAK9112867.1"/>
    </source>
</evidence>
<comment type="caution">
    <text evidence="1">The sequence shown here is derived from an EMBL/GenBank/DDBJ whole genome shotgun (WGS) entry which is preliminary data.</text>
</comment>
<organism evidence="1 2">
    <name type="scientific">Durusdinium trenchii</name>
    <dbReference type="NCBI Taxonomy" id="1381693"/>
    <lineage>
        <taxon>Eukaryota</taxon>
        <taxon>Sar</taxon>
        <taxon>Alveolata</taxon>
        <taxon>Dinophyceae</taxon>
        <taxon>Suessiales</taxon>
        <taxon>Symbiodiniaceae</taxon>
        <taxon>Durusdinium</taxon>
    </lineage>
</organism>
<name>A0ABP0SKF2_9DINO</name>
<protein>
    <recommendedName>
        <fullName evidence="3">Apple domain-containing protein</fullName>
    </recommendedName>
</protein>